<dbReference type="AlphaFoldDB" id="A0A1M4WBA4"/>
<evidence type="ECO:0000256" key="2">
    <source>
        <dbReference type="ARBA" id="ARBA00022679"/>
    </source>
</evidence>
<comment type="similarity">
    <text evidence="4">Belongs to the MT-A70-like family.</text>
</comment>
<dbReference type="SUPFAM" id="SSF53335">
    <property type="entry name" value="S-adenosyl-L-methionine-dependent methyltransferases"/>
    <property type="match status" value="1"/>
</dbReference>
<dbReference type="STRING" id="366533.SAMN05444339_10255"/>
<proteinExistence type="inferred from homology"/>
<dbReference type="PANTHER" id="PTHR12829">
    <property type="entry name" value="N6-ADENOSINE-METHYLTRANSFERASE"/>
    <property type="match status" value="1"/>
</dbReference>
<dbReference type="Pfam" id="PF05063">
    <property type="entry name" value="MT-A70"/>
    <property type="match status" value="1"/>
</dbReference>
<dbReference type="PANTHER" id="PTHR12829:SF7">
    <property type="entry name" value="N6-ADENOSINE-METHYLTRANSFERASE CATALYTIC SUBUNIT"/>
    <property type="match status" value="1"/>
</dbReference>
<dbReference type="EMBL" id="FQUE01000002">
    <property type="protein sequence ID" value="SHE78506.1"/>
    <property type="molecule type" value="Genomic_DNA"/>
</dbReference>
<dbReference type="GO" id="GO:0008168">
    <property type="term" value="F:methyltransferase activity"/>
    <property type="evidence" value="ECO:0007669"/>
    <property type="project" value="UniProtKB-KW"/>
</dbReference>
<evidence type="ECO:0000313" key="6">
    <source>
        <dbReference type="Proteomes" id="UP000183987"/>
    </source>
</evidence>
<dbReference type="InterPro" id="IPR007757">
    <property type="entry name" value="MT-A70-like"/>
</dbReference>
<evidence type="ECO:0000256" key="1">
    <source>
        <dbReference type="ARBA" id="ARBA00022603"/>
    </source>
</evidence>
<keyword evidence="3" id="KW-0949">S-adenosyl-L-methionine</keyword>
<dbReference type="Proteomes" id="UP000183987">
    <property type="component" value="Unassembled WGS sequence"/>
</dbReference>
<gene>
    <name evidence="5" type="ORF">SAMN05444339_10255</name>
</gene>
<dbReference type="InterPro" id="IPR029063">
    <property type="entry name" value="SAM-dependent_MTases_sf"/>
</dbReference>
<dbReference type="RefSeq" id="WP_072856217.1">
    <property type="nucleotide sequence ID" value="NZ_FQUE01000002.1"/>
</dbReference>
<accession>A0A1M4WBA4</accession>
<name>A0A1M4WBA4_LOKAT</name>
<organism evidence="5 6">
    <name type="scientific">Loktanella atrilutea</name>
    <dbReference type="NCBI Taxonomy" id="366533"/>
    <lineage>
        <taxon>Bacteria</taxon>
        <taxon>Pseudomonadati</taxon>
        <taxon>Pseudomonadota</taxon>
        <taxon>Alphaproteobacteria</taxon>
        <taxon>Rhodobacterales</taxon>
        <taxon>Roseobacteraceae</taxon>
        <taxon>Loktanella</taxon>
    </lineage>
</organism>
<keyword evidence="1 5" id="KW-0489">Methyltransferase</keyword>
<protein>
    <submittedName>
        <fullName evidence="5">N6-adenosine-specific RNA methylase IME4</fullName>
    </submittedName>
</protein>
<evidence type="ECO:0000313" key="5">
    <source>
        <dbReference type="EMBL" id="SHE78506.1"/>
    </source>
</evidence>
<dbReference type="PROSITE" id="PS51143">
    <property type="entry name" value="MT_A70"/>
    <property type="match status" value="1"/>
</dbReference>
<dbReference type="GO" id="GO:0032259">
    <property type="term" value="P:methylation"/>
    <property type="evidence" value="ECO:0007669"/>
    <property type="project" value="UniProtKB-KW"/>
</dbReference>
<reference evidence="6" key="1">
    <citation type="submission" date="2016-11" db="EMBL/GenBank/DDBJ databases">
        <authorList>
            <person name="Varghese N."/>
            <person name="Submissions S."/>
        </authorList>
    </citation>
    <scope>NUCLEOTIDE SEQUENCE [LARGE SCALE GENOMIC DNA]</scope>
    <source>
        <strain evidence="6">DSM 29326</strain>
    </source>
</reference>
<keyword evidence="2" id="KW-0808">Transferase</keyword>
<sequence>MGDVQIIYADPPWKFASNSQAKPGRNAMRHYPVMTDAEICALPVRDWAAKDAMLFIWTTAPMLARSMAVPTAWGFKYVSQIVWVKDRIATGYWARNRHELLLICKRGRFPLPRPCPFPDSVITGQQREHSRKPDAVVQQIEAAWPDHTKLEMFARETRPGWTAWGNEIERFAG</sequence>
<evidence type="ECO:0000256" key="3">
    <source>
        <dbReference type="ARBA" id="ARBA00022691"/>
    </source>
</evidence>
<keyword evidence="6" id="KW-1185">Reference proteome</keyword>
<evidence type="ECO:0000256" key="4">
    <source>
        <dbReference type="PROSITE-ProRule" id="PRU00489"/>
    </source>
</evidence>